<proteinExistence type="predicted"/>
<evidence type="ECO:0000313" key="1">
    <source>
        <dbReference type="WBParaSite" id="GPUH_0000228301-mRNA-1"/>
    </source>
</evidence>
<dbReference type="WBParaSite" id="GPUH_0000228301-mRNA-1">
    <property type="protein sequence ID" value="GPUH_0000228301-mRNA-1"/>
    <property type="gene ID" value="GPUH_0000228301"/>
</dbReference>
<organism evidence="1">
    <name type="scientific">Gongylonema pulchrum</name>
    <dbReference type="NCBI Taxonomy" id="637853"/>
    <lineage>
        <taxon>Eukaryota</taxon>
        <taxon>Metazoa</taxon>
        <taxon>Ecdysozoa</taxon>
        <taxon>Nematoda</taxon>
        <taxon>Chromadorea</taxon>
        <taxon>Rhabditida</taxon>
        <taxon>Spirurina</taxon>
        <taxon>Spiruromorpha</taxon>
        <taxon>Spiruroidea</taxon>
        <taxon>Gongylonematidae</taxon>
        <taxon>Gongylonema</taxon>
    </lineage>
</organism>
<protein>
    <submittedName>
        <fullName evidence="1">Ras-GAP domain-containing protein</fullName>
    </submittedName>
</protein>
<sequence>LFFLMDTMTIDAAIKYNVVMDERQMHAAKAFLIITLTTLYPRLELFLTPSDTFLLSVLVNSCISCVAVPTTITRSDETDVTQASSNQSAVRTDVEALDTLPSWIQILLDLIREYKMNMRVAEEAKAHFCIAVGGSINISAIKIESKIEQFLLMLRIFNSKIRHHNEHFVTMRKKSTHEVTLAIQDVKLLLTEKATSDANDVFRGSMAAVAGSFRRYYEQNGLQNTLRFIIDKLKLNYIIGSSFAVTTSEHKLKNEQMETDVLVKFCRIIG</sequence>
<dbReference type="AlphaFoldDB" id="A0A183D0N7"/>
<accession>A0A183D0N7</accession>
<reference evidence="1" key="1">
    <citation type="submission" date="2016-06" db="UniProtKB">
        <authorList>
            <consortium name="WormBaseParasite"/>
        </authorList>
    </citation>
    <scope>IDENTIFICATION</scope>
</reference>
<name>A0A183D0N7_9BILA</name>